<dbReference type="SMART" id="SM00355">
    <property type="entry name" value="ZnF_C2H2"/>
    <property type="match status" value="4"/>
</dbReference>
<evidence type="ECO:0000256" key="2">
    <source>
        <dbReference type="ARBA" id="ARBA00022771"/>
    </source>
</evidence>
<keyword evidence="2 4" id="KW-0863">Zinc-finger</keyword>
<evidence type="ECO:0000313" key="8">
    <source>
        <dbReference type="Proteomes" id="UP000823941"/>
    </source>
</evidence>
<evidence type="ECO:0000259" key="6">
    <source>
        <dbReference type="PROSITE" id="PS50157"/>
    </source>
</evidence>
<comment type="caution">
    <text evidence="7">The sequence shown here is derived from an EMBL/GenBank/DDBJ whole genome shotgun (WGS) entry which is preliminary data.</text>
</comment>
<name>A0ABQ7Q7X6_PLUXY</name>
<keyword evidence="1" id="KW-0479">Metal-binding</keyword>
<dbReference type="PROSITE" id="PS00028">
    <property type="entry name" value="ZINC_FINGER_C2H2_1"/>
    <property type="match status" value="4"/>
</dbReference>
<evidence type="ECO:0000256" key="1">
    <source>
        <dbReference type="ARBA" id="ARBA00022723"/>
    </source>
</evidence>
<dbReference type="PROSITE" id="PS50157">
    <property type="entry name" value="ZINC_FINGER_C2H2_2"/>
    <property type="match status" value="4"/>
</dbReference>
<feature type="domain" description="C2H2-type" evidence="6">
    <location>
        <begin position="172"/>
        <end position="199"/>
    </location>
</feature>
<keyword evidence="8" id="KW-1185">Reference proteome</keyword>
<evidence type="ECO:0000256" key="4">
    <source>
        <dbReference type="PROSITE-ProRule" id="PRU00042"/>
    </source>
</evidence>
<evidence type="ECO:0000313" key="7">
    <source>
        <dbReference type="EMBL" id="KAG7301239.1"/>
    </source>
</evidence>
<accession>A0ABQ7Q7X6</accession>
<feature type="domain" description="C2H2-type" evidence="6">
    <location>
        <begin position="116"/>
        <end position="143"/>
    </location>
</feature>
<feature type="domain" description="C2H2-type" evidence="6">
    <location>
        <begin position="144"/>
        <end position="171"/>
    </location>
</feature>
<reference evidence="7 8" key="1">
    <citation type="submission" date="2021-06" db="EMBL/GenBank/DDBJ databases">
        <title>A haploid diamondback moth (Plutella xylostella L.) genome assembly resolves 31 chromosomes and identifies a diamide resistance mutation.</title>
        <authorList>
            <person name="Ward C.M."/>
            <person name="Perry K.D."/>
            <person name="Baker G."/>
            <person name="Powis K."/>
            <person name="Heckel D.G."/>
            <person name="Baxter S.W."/>
        </authorList>
    </citation>
    <scope>NUCLEOTIDE SEQUENCE [LARGE SCALE GENOMIC DNA]</scope>
    <source>
        <strain evidence="7 8">LV</strain>
        <tissue evidence="7">Single pupa</tissue>
    </source>
</reference>
<feature type="compositionally biased region" description="Basic and acidic residues" evidence="5">
    <location>
        <begin position="195"/>
        <end position="213"/>
    </location>
</feature>
<dbReference type="PANTHER" id="PTHR23235:SF120">
    <property type="entry name" value="KRUPPEL-LIKE FACTOR 15"/>
    <property type="match status" value="1"/>
</dbReference>
<protein>
    <recommendedName>
        <fullName evidence="6">C2H2-type domain-containing protein</fullName>
    </recommendedName>
</protein>
<dbReference type="Gene3D" id="3.30.160.60">
    <property type="entry name" value="Classic Zinc Finger"/>
    <property type="match status" value="4"/>
</dbReference>
<evidence type="ECO:0000256" key="5">
    <source>
        <dbReference type="SAM" id="MobiDB-lite"/>
    </source>
</evidence>
<evidence type="ECO:0000256" key="3">
    <source>
        <dbReference type="ARBA" id="ARBA00022833"/>
    </source>
</evidence>
<organism evidence="7 8">
    <name type="scientific">Plutella xylostella</name>
    <name type="common">Diamondback moth</name>
    <name type="synonym">Plutella maculipennis</name>
    <dbReference type="NCBI Taxonomy" id="51655"/>
    <lineage>
        <taxon>Eukaryota</taxon>
        <taxon>Metazoa</taxon>
        <taxon>Ecdysozoa</taxon>
        <taxon>Arthropoda</taxon>
        <taxon>Hexapoda</taxon>
        <taxon>Insecta</taxon>
        <taxon>Pterygota</taxon>
        <taxon>Neoptera</taxon>
        <taxon>Endopterygota</taxon>
        <taxon>Lepidoptera</taxon>
        <taxon>Glossata</taxon>
        <taxon>Ditrysia</taxon>
        <taxon>Yponomeutoidea</taxon>
        <taxon>Plutellidae</taxon>
        <taxon>Plutella</taxon>
    </lineage>
</organism>
<dbReference type="Proteomes" id="UP000823941">
    <property type="component" value="Chromosome 19"/>
</dbReference>
<keyword evidence="3" id="KW-0862">Zinc</keyword>
<dbReference type="InterPro" id="IPR036236">
    <property type="entry name" value="Znf_C2H2_sf"/>
</dbReference>
<gene>
    <name evidence="7" type="ORF">JYU34_014139</name>
</gene>
<dbReference type="PANTHER" id="PTHR23235">
    <property type="entry name" value="KRUEPPEL-LIKE TRANSCRIPTION FACTOR"/>
    <property type="match status" value="1"/>
</dbReference>
<dbReference type="SUPFAM" id="SSF57667">
    <property type="entry name" value="beta-beta-alpha zinc fingers"/>
    <property type="match status" value="2"/>
</dbReference>
<feature type="domain" description="C2H2-type" evidence="6">
    <location>
        <begin position="88"/>
        <end position="115"/>
    </location>
</feature>
<dbReference type="EMBL" id="JAHIBW010000019">
    <property type="protein sequence ID" value="KAG7301239.1"/>
    <property type="molecule type" value="Genomic_DNA"/>
</dbReference>
<dbReference type="InterPro" id="IPR013087">
    <property type="entry name" value="Znf_C2H2_type"/>
</dbReference>
<dbReference type="Pfam" id="PF00096">
    <property type="entry name" value="zf-C2H2"/>
    <property type="match status" value="4"/>
</dbReference>
<feature type="region of interest" description="Disordered" evidence="5">
    <location>
        <begin position="190"/>
        <end position="213"/>
    </location>
</feature>
<sequence>MCEDTDFKLRNLVHNANDEDRCPQTIKSEDDTNNLSDYEPPILEITVPPIMNKAEAEDQNGISKIVNVDKTEENLKIKQKSRKGEKPLTCSVCGESFAHTAGLVTHKRKHSGQTPYHCSLCPRSFRTPGHLQYHTRSHTGEKKFECETCDRAFIMKSDLKQHQRVHSGDKPHVCCTCGLRLARASHLKRHMATHGHGEKDAAEVGKEEENCCS</sequence>
<proteinExistence type="predicted"/>